<reference evidence="3" key="1">
    <citation type="submission" date="2013-07" db="EMBL/GenBank/DDBJ databases">
        <title>The genome of Eucalyptus grandis.</title>
        <authorList>
            <person name="Schmutz J."/>
            <person name="Hayes R."/>
            <person name="Myburg A."/>
            <person name="Tuskan G."/>
            <person name="Grattapaglia D."/>
            <person name="Rokhsar D.S."/>
        </authorList>
    </citation>
    <scope>NUCLEOTIDE SEQUENCE</scope>
    <source>
        <tissue evidence="3">Leaf extractions</tissue>
    </source>
</reference>
<reference evidence="2" key="4">
    <citation type="submission" date="2023-07" db="EMBL/GenBank/DDBJ databases">
        <authorList>
            <person name="Myburg A.A."/>
            <person name="Grattapaglia D."/>
            <person name="Tuskan G.A."/>
            <person name="Hellsten U."/>
            <person name="Hayes R.D."/>
            <person name="Grimwood J."/>
            <person name="Jenkins J."/>
            <person name="Lindquist E."/>
            <person name="Tice H."/>
            <person name="Bauer D."/>
            <person name="Goodstein D.M."/>
            <person name="Dubchak I."/>
            <person name="Poliakov A."/>
            <person name="Mizrachi E."/>
            <person name="Kullan A.R."/>
            <person name="Hussey S.G."/>
            <person name="Pinard D."/>
            <person name="Van D.M."/>
            <person name="Singh P."/>
            <person name="Van J.I."/>
            <person name="Silva-Junior O.B."/>
            <person name="Togawa R.C."/>
            <person name="Pappas M.R."/>
            <person name="Faria D.A."/>
            <person name="Sansaloni C.P."/>
            <person name="Petroli C.D."/>
            <person name="Yang X."/>
            <person name="Ranjan P."/>
            <person name="Tschaplinski T.J."/>
            <person name="Ye C.Y."/>
            <person name="Li T."/>
            <person name="Sterck L."/>
            <person name="Vanneste K."/>
            <person name="Murat F."/>
            <person name="Soler M."/>
            <person name="Clemente H.S."/>
            <person name="Saidi N."/>
            <person name="Cassan-Wang H."/>
            <person name="Dunand C."/>
            <person name="Hefer C.A."/>
            <person name="Bornberg-Bauer E."/>
            <person name="Kersting A.R."/>
            <person name="Vining K."/>
            <person name="Amarasinghe V."/>
            <person name="Ranik M."/>
            <person name="Naithani S."/>
            <person name="Elser J."/>
            <person name="Boyd A.E."/>
            <person name="Liston A."/>
            <person name="Spatafora J.W."/>
            <person name="Dharmwardhana P."/>
            <person name="Raja R."/>
            <person name="Sullivan C."/>
            <person name="Romanel E."/>
            <person name="Alves-Ferreira M."/>
            <person name="Kulheim C."/>
            <person name="Foley W."/>
            <person name="Carocha V."/>
            <person name="Paiva J."/>
            <person name="Kudrna D."/>
            <person name="Brommonschenkel S.H."/>
            <person name="Pasquali G."/>
            <person name="Byrne M."/>
            <person name="Rigault P."/>
            <person name="Tibbits J."/>
            <person name="Spokevicius A."/>
            <person name="Jones R.C."/>
            <person name="Steane D.A."/>
            <person name="Vaillancourt R.E."/>
            <person name="Potts B.M."/>
            <person name="Joubert F."/>
            <person name="Barry K."/>
            <person name="Pappas G.J."/>
            <person name="Strauss S.H."/>
            <person name="Jaiswal P."/>
            <person name="Grima-Pettenati J."/>
            <person name="Salse J."/>
            <person name="Van D.P."/>
            <person name="Rokhsar D.S."/>
            <person name="Schmutz J."/>
        </authorList>
    </citation>
    <scope>NUCLEOTIDE SEQUENCE</scope>
    <source>
        <tissue evidence="2">Leaf extractions</tissue>
    </source>
</reference>
<name>A0A058ZV46_EUCGR</name>
<dbReference type="InParanoid" id="A0A058ZV46"/>
<evidence type="ECO:0000313" key="3">
    <source>
        <dbReference type="EMBL" id="KCW45678.1"/>
    </source>
</evidence>
<gene>
    <name evidence="3" type="ORF">EUGRSUZ_L00551</name>
</gene>
<reference evidence="2" key="2">
    <citation type="journal article" date="2014" name="Nature">
        <title>The genome of Eucalyptus grandis.</title>
        <authorList>
            <person name="Myburg A.A."/>
            <person name="Grattapaglia D."/>
            <person name="Tuskan G.A."/>
            <person name="Hellsten U."/>
            <person name="Hayes R.D."/>
            <person name="Grimwood J."/>
            <person name="Jenkins J."/>
            <person name="Lindquist E."/>
            <person name="Tice H."/>
            <person name="Bauer D."/>
            <person name="Goodstein D.M."/>
            <person name="Dubchak I."/>
            <person name="Poliakov A."/>
            <person name="Mizrachi E."/>
            <person name="Kullan A.R."/>
            <person name="Hussey S.G."/>
            <person name="Pinard D."/>
            <person name="van der Merwe K."/>
            <person name="Singh P."/>
            <person name="van Jaarsveld I."/>
            <person name="Silva-Junior O.B."/>
            <person name="Togawa R.C."/>
            <person name="Pappas M.R."/>
            <person name="Faria D.A."/>
            <person name="Sansaloni C.P."/>
            <person name="Petroli C.D."/>
            <person name="Yang X."/>
            <person name="Ranjan P."/>
            <person name="Tschaplinski T.J."/>
            <person name="Ye C.Y."/>
            <person name="Li T."/>
            <person name="Sterck L."/>
            <person name="Vanneste K."/>
            <person name="Murat F."/>
            <person name="Soler M."/>
            <person name="Clemente H.S."/>
            <person name="Saidi N."/>
            <person name="Cassan-Wang H."/>
            <person name="Dunand C."/>
            <person name="Hefer C.A."/>
            <person name="Bornberg-Bauer E."/>
            <person name="Kersting A.R."/>
            <person name="Vining K."/>
            <person name="Amarasinghe V."/>
            <person name="Ranik M."/>
            <person name="Naithani S."/>
            <person name="Elser J."/>
            <person name="Boyd A.E."/>
            <person name="Liston A."/>
            <person name="Spatafora J.W."/>
            <person name="Dharmwardhana P."/>
            <person name="Raja R."/>
            <person name="Sullivan C."/>
            <person name="Romanel E."/>
            <person name="Alves-Ferreira M."/>
            <person name="Kulheim C."/>
            <person name="Foley W."/>
            <person name="Carocha V."/>
            <person name="Paiva J."/>
            <person name="Kudrna D."/>
            <person name="Brommonschenkel S.H."/>
            <person name="Pasquali G."/>
            <person name="Byrne M."/>
            <person name="Rigault P."/>
            <person name="Tibbits J."/>
            <person name="Spokevicius A."/>
            <person name="Jones R.C."/>
            <person name="Steane D.A."/>
            <person name="Vaillancourt R.E."/>
            <person name="Potts B.M."/>
            <person name="Joubert F."/>
            <person name="Barry K."/>
            <person name="Pappas G.J."/>
            <person name="Strauss S.H."/>
            <person name="Jaiswal P."/>
            <person name="Grima-Pettenati J."/>
            <person name="Salse J."/>
            <person name="Van de Peer Y."/>
            <person name="Rokhsar D.S."/>
            <person name="Schmutz J."/>
        </authorList>
    </citation>
    <scope>NUCLEOTIDE SEQUENCE</scope>
    <source>
        <tissue evidence="2">Leaf extractions</tissue>
    </source>
</reference>
<evidence type="ECO:0000313" key="2">
    <source>
        <dbReference type="EMBL" id="KAK2633118.1"/>
    </source>
</evidence>
<dbReference type="EMBL" id="MU848274">
    <property type="protein sequence ID" value="KAK2633118.1"/>
    <property type="molecule type" value="Genomic_DNA"/>
</dbReference>
<sequence>MGAARGRCFAGLGLRELHDMHGLKTLDSVELLQGSSLALQGQPNGRNSAAIDGRSTGHGQVARSSLN</sequence>
<keyword evidence="4" id="KW-1185">Reference proteome</keyword>
<dbReference type="EMBL" id="KK198786">
    <property type="protein sequence ID" value="KCW45678.1"/>
    <property type="molecule type" value="Genomic_DNA"/>
</dbReference>
<dbReference type="Proteomes" id="UP000030711">
    <property type="component" value="Unassembled WGS sequence"/>
</dbReference>
<dbReference type="Gramene" id="KCW45678">
    <property type="protein sequence ID" value="KCW45678"/>
    <property type="gene ID" value="EUGRSUZ_L00551"/>
</dbReference>
<dbReference type="AlphaFoldDB" id="A0A058ZV46"/>
<protein>
    <submittedName>
        <fullName evidence="3">Uncharacterized protein</fullName>
    </submittedName>
</protein>
<evidence type="ECO:0000256" key="1">
    <source>
        <dbReference type="SAM" id="MobiDB-lite"/>
    </source>
</evidence>
<proteinExistence type="predicted"/>
<feature type="region of interest" description="Disordered" evidence="1">
    <location>
        <begin position="37"/>
        <end position="67"/>
    </location>
</feature>
<evidence type="ECO:0000313" key="4">
    <source>
        <dbReference type="Proteomes" id="UP000030711"/>
    </source>
</evidence>
<accession>A0A058ZV46</accession>
<reference evidence="2" key="3">
    <citation type="submission" date="2023-04" db="EMBL/GenBank/DDBJ databases">
        <title>WGS assembly of Eucalyptus grandis.</title>
        <authorList>
            <person name="Myburg A."/>
            <person name="Grattapaglia D."/>
            <person name="Tuskan G."/>
            <person name="Hellsten U."/>
            <person name="Hayes R."/>
            <person name="Grimwood J."/>
            <person name="Jenkins J."/>
            <person name="Lindquist E."/>
            <person name="Tice H."/>
            <person name="Bauer D."/>
            <person name="Goodstein D."/>
            <person name="Dubchak I."/>
            <person name="Poliakov A."/>
            <person name="Mizrachi E."/>
            <person name="Kullan A."/>
            <person name="Hussey S."/>
            <person name="Pinard D."/>
            <person name="Van D."/>
            <person name="Singh P."/>
            <person name="Van J."/>
            <person name="Silva-Junior O."/>
            <person name="Togawa R."/>
            <person name="Pappas M."/>
            <person name="Faria D."/>
            <person name="Sansaloni C."/>
            <person name="Petroli C."/>
            <person name="Yang X."/>
            <person name="Ranjan P."/>
            <person name="Tschaplinski T."/>
            <person name="Ye C."/>
            <person name="Li T."/>
            <person name="Sterck L."/>
            <person name="Vanneste K."/>
            <person name="Murat F."/>
            <person name="Soler M."/>
            <person name="Clemente H."/>
            <person name="Saidi N."/>
            <person name="Cassan-Wang H."/>
            <person name="Dunand C."/>
            <person name="Hefer C."/>
            <person name="Bornberg-Bauer E."/>
            <person name="Kersting A."/>
            <person name="Vining K."/>
            <person name="Amarasinghe V."/>
            <person name="Ranik M."/>
            <person name="Naithani S."/>
            <person name="Elser J."/>
            <person name="Boyd A."/>
            <person name="Liston A."/>
            <person name="Spatafora J."/>
            <person name="Dharmwardhana P."/>
            <person name="Raja R."/>
            <person name="Sullivan C."/>
            <person name="Romanel E."/>
            <person name="Alves-Ferreira M."/>
            <person name="Kulheim C."/>
            <person name="Foley W."/>
            <person name="Carocha V."/>
            <person name="Paiva J."/>
            <person name="Kudrna D."/>
            <person name="Brommonschenkel S."/>
            <person name="Pasquali G."/>
            <person name="Byrne M."/>
            <person name="Rigault P."/>
            <person name="Tibbits J."/>
            <person name="Spokevicius A."/>
            <person name="Jones R."/>
            <person name="Steane D."/>
            <person name="Vaillancourt R."/>
            <person name="Potts B."/>
            <person name="Joubert F."/>
            <person name="Barry K."/>
            <person name="Pappas G."/>
            <person name="Strauss S."/>
            <person name="Jaiswal P."/>
            <person name="Grima-Pettenati J."/>
            <person name="Salse J."/>
            <person name="Van D."/>
            <person name="Rokhsar D."/>
            <person name="Schmutz J."/>
        </authorList>
    </citation>
    <scope>NUCLEOTIDE SEQUENCE</scope>
    <source>
        <tissue evidence="2">Leaf extractions</tissue>
    </source>
</reference>
<organism evidence="3">
    <name type="scientific">Eucalyptus grandis</name>
    <name type="common">Flooded gum</name>
    <dbReference type="NCBI Taxonomy" id="71139"/>
    <lineage>
        <taxon>Eukaryota</taxon>
        <taxon>Viridiplantae</taxon>
        <taxon>Streptophyta</taxon>
        <taxon>Embryophyta</taxon>
        <taxon>Tracheophyta</taxon>
        <taxon>Spermatophyta</taxon>
        <taxon>Magnoliopsida</taxon>
        <taxon>eudicotyledons</taxon>
        <taxon>Gunneridae</taxon>
        <taxon>Pentapetalae</taxon>
        <taxon>rosids</taxon>
        <taxon>malvids</taxon>
        <taxon>Myrtales</taxon>
        <taxon>Myrtaceae</taxon>
        <taxon>Myrtoideae</taxon>
        <taxon>Eucalypteae</taxon>
        <taxon>Eucalyptus</taxon>
    </lineage>
</organism>